<proteinExistence type="predicted"/>
<evidence type="ECO:0000256" key="1">
    <source>
        <dbReference type="SAM" id="MobiDB-lite"/>
    </source>
</evidence>
<feature type="region of interest" description="Disordered" evidence="1">
    <location>
        <begin position="57"/>
        <end position="81"/>
    </location>
</feature>
<feature type="compositionally biased region" description="Polar residues" evidence="1">
    <location>
        <begin position="60"/>
        <end position="71"/>
    </location>
</feature>
<feature type="chain" id="PRO_5025344662" evidence="2">
    <location>
        <begin position="20"/>
        <end position="81"/>
    </location>
</feature>
<sequence length="81" mass="8921">MKVSAVLAGLPWLRPLTWGLTDRALGLEALARSHLESNSIHMESPLECTTSSAATWTWTRGPSSSPRTALTSEKRSRSRRT</sequence>
<keyword evidence="2" id="KW-0732">Signal</keyword>
<organism evidence="3">
    <name type="scientific">Ixodes ricinus</name>
    <name type="common">Common tick</name>
    <name type="synonym">Acarus ricinus</name>
    <dbReference type="NCBI Taxonomy" id="34613"/>
    <lineage>
        <taxon>Eukaryota</taxon>
        <taxon>Metazoa</taxon>
        <taxon>Ecdysozoa</taxon>
        <taxon>Arthropoda</taxon>
        <taxon>Chelicerata</taxon>
        <taxon>Arachnida</taxon>
        <taxon>Acari</taxon>
        <taxon>Parasitiformes</taxon>
        <taxon>Ixodida</taxon>
        <taxon>Ixodoidea</taxon>
        <taxon>Ixodidae</taxon>
        <taxon>Ixodinae</taxon>
        <taxon>Ixodes</taxon>
    </lineage>
</organism>
<accession>A0A6B0U8I7</accession>
<name>A0A6B0U8I7_IXORI</name>
<evidence type="ECO:0000313" key="3">
    <source>
        <dbReference type="EMBL" id="MXU84456.1"/>
    </source>
</evidence>
<reference evidence="3" key="1">
    <citation type="submission" date="2019-12" db="EMBL/GenBank/DDBJ databases">
        <title>An insight into the sialome of adult female Ixodes ricinus ticks feeding for 6 days.</title>
        <authorList>
            <person name="Perner J."/>
            <person name="Ribeiro J.M.C."/>
        </authorList>
    </citation>
    <scope>NUCLEOTIDE SEQUENCE</scope>
    <source>
        <strain evidence="3">Semi-engorged</strain>
        <tissue evidence="3">Salivary glands</tissue>
    </source>
</reference>
<dbReference type="AlphaFoldDB" id="A0A6B0U8I7"/>
<feature type="signal peptide" evidence="2">
    <location>
        <begin position="1"/>
        <end position="19"/>
    </location>
</feature>
<dbReference type="EMBL" id="GIFC01002373">
    <property type="protein sequence ID" value="MXU84456.1"/>
    <property type="molecule type" value="Transcribed_RNA"/>
</dbReference>
<evidence type="ECO:0000256" key="2">
    <source>
        <dbReference type="SAM" id="SignalP"/>
    </source>
</evidence>
<protein>
    <submittedName>
        <fullName evidence="3">Putative secreted protein</fullName>
    </submittedName>
</protein>